<sequence length="81" mass="9094">MDAAPFYKKLGFAKVGGFRISIPAKNGGEETYEEALTRQRNRADDSQETKGGGCPATPRYQELRLVHQIWLWTLEALSPEP</sequence>
<dbReference type="EMBL" id="AMYD01000870">
    <property type="protein sequence ID" value="EQB55768.1"/>
    <property type="molecule type" value="Genomic_DNA"/>
</dbReference>
<dbReference type="OrthoDB" id="61113at2759"/>
<accession>T0KSX3</accession>
<dbReference type="AlphaFoldDB" id="T0KSX3"/>
<reference evidence="3" key="1">
    <citation type="journal article" date="2013" name="Mol. Plant Microbe Interact.">
        <title>Global aspects of pacC regulation of pathogenicity genes in Colletotrichum gloeosporioides as revealed by transcriptome analysis.</title>
        <authorList>
            <person name="Alkan N."/>
            <person name="Meng X."/>
            <person name="Friedlander G."/>
            <person name="Reuveni E."/>
            <person name="Sukno S."/>
            <person name="Sherman A."/>
            <person name="Thon M."/>
            <person name="Fluhr R."/>
            <person name="Prusky D."/>
        </authorList>
    </citation>
    <scope>NUCLEOTIDE SEQUENCE [LARGE SCALE GENOMIC DNA]</scope>
    <source>
        <strain evidence="3">Cg-14</strain>
    </source>
</reference>
<feature type="compositionally biased region" description="Basic and acidic residues" evidence="1">
    <location>
        <begin position="38"/>
        <end position="48"/>
    </location>
</feature>
<evidence type="ECO:0000313" key="3">
    <source>
        <dbReference type="Proteomes" id="UP000015530"/>
    </source>
</evidence>
<comment type="caution">
    <text evidence="2">The sequence shown here is derived from an EMBL/GenBank/DDBJ whole genome shotgun (WGS) entry which is preliminary data.</text>
</comment>
<feature type="region of interest" description="Disordered" evidence="1">
    <location>
        <begin position="38"/>
        <end position="57"/>
    </location>
</feature>
<name>T0KSX3_COLGC</name>
<gene>
    <name evidence="2" type="ORF">CGLO_04274</name>
</gene>
<proteinExistence type="predicted"/>
<protein>
    <submittedName>
        <fullName evidence="2">Uncharacterized protein</fullName>
    </submittedName>
</protein>
<evidence type="ECO:0000256" key="1">
    <source>
        <dbReference type="SAM" id="MobiDB-lite"/>
    </source>
</evidence>
<evidence type="ECO:0000313" key="2">
    <source>
        <dbReference type="EMBL" id="EQB55768.1"/>
    </source>
</evidence>
<dbReference type="Proteomes" id="UP000015530">
    <property type="component" value="Unassembled WGS sequence"/>
</dbReference>
<organism evidence="2 3">
    <name type="scientific">Colletotrichum gloeosporioides (strain Cg-14)</name>
    <name type="common">Anthracnose fungus</name>
    <name type="synonym">Glomerella cingulata</name>
    <dbReference type="NCBI Taxonomy" id="1237896"/>
    <lineage>
        <taxon>Eukaryota</taxon>
        <taxon>Fungi</taxon>
        <taxon>Dikarya</taxon>
        <taxon>Ascomycota</taxon>
        <taxon>Pezizomycotina</taxon>
        <taxon>Sordariomycetes</taxon>
        <taxon>Hypocreomycetidae</taxon>
        <taxon>Glomerellales</taxon>
        <taxon>Glomerellaceae</taxon>
        <taxon>Colletotrichum</taxon>
        <taxon>Colletotrichum gloeosporioides species complex</taxon>
    </lineage>
</organism>
<dbReference type="HOGENOM" id="CLU_2573730_0_0_1"/>